<evidence type="ECO:0000313" key="1">
    <source>
        <dbReference type="EMBL" id="MQS35810.1"/>
    </source>
</evidence>
<reference evidence="1 2" key="1">
    <citation type="submission" date="2019-06" db="EMBL/GenBank/DDBJ databases">
        <title>Comparative genomics and metabolomics analyses of clavulanic acid producing Streptomyces species provides insight into specialized metabolism and evolution of beta-lactam biosynthetic gene clusters.</title>
        <authorList>
            <person name="Moore M.A."/>
            <person name="Cruz-Morales P."/>
            <person name="Barona Gomez F."/>
            <person name="Kapil T."/>
        </authorList>
    </citation>
    <scope>NUCLEOTIDE SEQUENCE [LARGE SCALE GENOMIC DNA]</scope>
    <source>
        <strain evidence="1 2">T-272</strain>
    </source>
</reference>
<accession>A0ABW9NR72</accession>
<name>A0ABW9NR72_9ACTN</name>
<dbReference type="Proteomes" id="UP000460558">
    <property type="component" value="Unassembled WGS sequence"/>
</dbReference>
<keyword evidence="2" id="KW-1185">Reference proteome</keyword>
<dbReference type="InterPro" id="IPR009078">
    <property type="entry name" value="Ferritin-like_SF"/>
</dbReference>
<dbReference type="SUPFAM" id="SSF47240">
    <property type="entry name" value="Ferritin-like"/>
    <property type="match status" value="1"/>
</dbReference>
<dbReference type="RefSeq" id="WP_153482311.1">
    <property type="nucleotide sequence ID" value="NZ_VDEQ01000094.1"/>
</dbReference>
<protein>
    <submittedName>
        <fullName evidence="1">VlmB-like protein</fullName>
    </submittedName>
</protein>
<organism evidence="1 2">
    <name type="scientific">Streptomyces katsurahamanus</name>
    <dbReference type="NCBI Taxonomy" id="2577098"/>
    <lineage>
        <taxon>Bacteria</taxon>
        <taxon>Bacillati</taxon>
        <taxon>Actinomycetota</taxon>
        <taxon>Actinomycetes</taxon>
        <taxon>Kitasatosporales</taxon>
        <taxon>Streptomycetaceae</taxon>
        <taxon>Streptomyces</taxon>
    </lineage>
</organism>
<evidence type="ECO:0000313" key="2">
    <source>
        <dbReference type="Proteomes" id="UP000460558"/>
    </source>
</evidence>
<comment type="caution">
    <text evidence="1">The sequence shown here is derived from an EMBL/GenBank/DDBJ whole genome shotgun (WGS) entry which is preliminary data.</text>
</comment>
<sequence length="347" mass="38306">MTLIGAPETDFDSAPGLLDGARDLELTAEHCNLAYWITQVAQGTLRGRGVTGHAESAPVPDFMKAPGPLREALVLELGYRSLSEDIATRLLAHYVANAPGVAELEFFATQLIDEARHARVFRNHLVELGMEPKTLLADIDEMAADYRRRVLQPVEDFTLDIVRDQRDFAGGVAVFTIVIEGVLAPAAELSERKWDPLDPAAGEISRGAAIDEIRHLTVGSSVLRDHLARHPEYRPRLIEILEAGRELWDAVPDREFVMHREELFQKGMHDHADIVGDYEIWPGRRMIETTPSERYDMAEYWTDEMAVARMEHMGLSDAVGILATGTKAPTAPPAETAAAVAAAAERS</sequence>
<dbReference type="InterPro" id="IPR012348">
    <property type="entry name" value="RNR-like"/>
</dbReference>
<proteinExistence type="predicted"/>
<dbReference type="Gene3D" id="1.10.620.20">
    <property type="entry name" value="Ribonucleotide Reductase, subunit A"/>
    <property type="match status" value="1"/>
</dbReference>
<gene>
    <name evidence="1" type="ORF">FFZ77_09385</name>
</gene>
<dbReference type="EMBL" id="VDEQ01000094">
    <property type="protein sequence ID" value="MQS35810.1"/>
    <property type="molecule type" value="Genomic_DNA"/>
</dbReference>